<keyword evidence="5 8" id="KW-1133">Transmembrane helix</keyword>
<dbReference type="PRINTS" id="PR00952">
    <property type="entry name" value="TYPE3IMQPROT"/>
</dbReference>
<dbReference type="InterPro" id="IPR002191">
    <property type="entry name" value="Bac_export_3"/>
</dbReference>
<evidence type="ECO:0000313" key="9">
    <source>
        <dbReference type="EMBL" id="VVD66222.1"/>
    </source>
</evidence>
<feature type="transmembrane region" description="Helical" evidence="8">
    <location>
        <begin position="55"/>
        <end position="77"/>
    </location>
</feature>
<keyword evidence="6" id="KW-0843">Virulence</keyword>
<organism evidence="9 10">
    <name type="scientific">Pandoraea anhela</name>
    <dbReference type="NCBI Taxonomy" id="2508295"/>
    <lineage>
        <taxon>Bacteria</taxon>
        <taxon>Pseudomonadati</taxon>
        <taxon>Pseudomonadota</taxon>
        <taxon>Betaproteobacteria</taxon>
        <taxon>Burkholderiales</taxon>
        <taxon>Burkholderiaceae</taxon>
        <taxon>Pandoraea</taxon>
    </lineage>
</organism>
<evidence type="ECO:0000256" key="7">
    <source>
        <dbReference type="ARBA" id="ARBA00023136"/>
    </source>
</evidence>
<dbReference type="AlphaFoldDB" id="A0A5E4RV17"/>
<feature type="transmembrane region" description="Helical" evidence="8">
    <location>
        <begin position="12"/>
        <end position="35"/>
    </location>
</feature>
<dbReference type="PANTHER" id="PTHR34040">
    <property type="entry name" value="FLAGELLAR BIOSYNTHETIC PROTEIN FLIQ"/>
    <property type="match status" value="1"/>
</dbReference>
<name>A0A5E4RV17_9BURK</name>
<reference evidence="9 10" key="1">
    <citation type="submission" date="2019-08" db="EMBL/GenBank/DDBJ databases">
        <authorList>
            <person name="Peeters C."/>
        </authorList>
    </citation>
    <scope>NUCLEOTIDE SEQUENCE [LARGE SCALE GENOMIC DNA]</scope>
    <source>
        <strain evidence="9 10">LMG 31108</strain>
    </source>
</reference>
<keyword evidence="4 8" id="KW-0812">Transmembrane</keyword>
<accession>A0A5E4RV17</accession>
<dbReference type="PANTHER" id="PTHR34040:SF7">
    <property type="entry name" value="SURFACE PRESENTATION OF ANTIGENS PROTEIN SPAQ"/>
    <property type="match status" value="1"/>
</dbReference>
<keyword evidence="10" id="KW-1185">Reference proteome</keyword>
<evidence type="ECO:0000256" key="2">
    <source>
        <dbReference type="ARBA" id="ARBA00006156"/>
    </source>
</evidence>
<dbReference type="NCBIfam" id="TIGR01403">
    <property type="entry name" value="fliQ_rel_III"/>
    <property type="match status" value="1"/>
</dbReference>
<dbReference type="RefSeq" id="WP_150667189.1">
    <property type="nucleotide sequence ID" value="NZ_CABPSB010000001.1"/>
</dbReference>
<dbReference type="OrthoDB" id="8780569at2"/>
<evidence type="ECO:0000256" key="8">
    <source>
        <dbReference type="SAM" id="Phobius"/>
    </source>
</evidence>
<keyword evidence="3" id="KW-1003">Cell membrane</keyword>
<evidence type="ECO:0000313" key="10">
    <source>
        <dbReference type="Proteomes" id="UP000406256"/>
    </source>
</evidence>
<evidence type="ECO:0000256" key="4">
    <source>
        <dbReference type="ARBA" id="ARBA00022692"/>
    </source>
</evidence>
<sequence>MDYENIVQLTTGALTICLLVSLPPVLTAAFAGLFISFIQAVTSLQDASISQVAKLIVVTVVILATASWGASTVVAFAKSILNVVFA</sequence>
<dbReference type="Pfam" id="PF01313">
    <property type="entry name" value="Bac_export_3"/>
    <property type="match status" value="1"/>
</dbReference>
<evidence type="ECO:0000256" key="6">
    <source>
        <dbReference type="ARBA" id="ARBA00023026"/>
    </source>
</evidence>
<proteinExistence type="inferred from homology"/>
<keyword evidence="7 8" id="KW-0472">Membrane</keyword>
<evidence type="ECO:0000256" key="5">
    <source>
        <dbReference type="ARBA" id="ARBA00022989"/>
    </source>
</evidence>
<comment type="subcellular location">
    <subcellularLocation>
        <location evidence="1">Cell membrane</location>
        <topology evidence="1">Multi-pass membrane protein</topology>
    </subcellularLocation>
</comment>
<dbReference type="EMBL" id="CABPSB010000001">
    <property type="protein sequence ID" value="VVD66222.1"/>
    <property type="molecule type" value="Genomic_DNA"/>
</dbReference>
<evidence type="ECO:0000256" key="1">
    <source>
        <dbReference type="ARBA" id="ARBA00004651"/>
    </source>
</evidence>
<dbReference type="InterPro" id="IPR006306">
    <property type="entry name" value="T3SS_HrpO"/>
</dbReference>
<dbReference type="Proteomes" id="UP000406256">
    <property type="component" value="Unassembled WGS sequence"/>
</dbReference>
<gene>
    <name evidence="9" type="ORF">PAN31108_00371</name>
</gene>
<protein>
    <submittedName>
        <fullName evidence="9">EscS/YscS/HrcS family type III secretion system export apparatus protein</fullName>
    </submittedName>
</protein>
<comment type="similarity">
    <text evidence="2">Belongs to the FliQ/MopD/SpaQ family.</text>
</comment>
<evidence type="ECO:0000256" key="3">
    <source>
        <dbReference type="ARBA" id="ARBA00022475"/>
    </source>
</evidence>
<dbReference type="GO" id="GO:0005886">
    <property type="term" value="C:plasma membrane"/>
    <property type="evidence" value="ECO:0007669"/>
    <property type="project" value="UniProtKB-SubCell"/>
</dbReference>
<dbReference type="GO" id="GO:0009306">
    <property type="term" value="P:protein secretion"/>
    <property type="evidence" value="ECO:0007669"/>
    <property type="project" value="InterPro"/>
</dbReference>